<keyword evidence="2" id="KW-1185">Reference proteome</keyword>
<dbReference type="Proteomes" id="UP001523262">
    <property type="component" value="Unassembled WGS sequence"/>
</dbReference>
<reference evidence="1 2" key="1">
    <citation type="submission" date="2022-06" db="EMBL/GenBank/DDBJ databases">
        <authorList>
            <person name="Jeon C.O."/>
        </authorList>
    </citation>
    <scope>NUCLEOTIDE SEQUENCE [LARGE SCALE GENOMIC DNA]</scope>
    <source>
        <strain evidence="1 2">KCTC 13943</strain>
    </source>
</reference>
<comment type="caution">
    <text evidence="1">The sequence shown here is derived from an EMBL/GenBank/DDBJ whole genome shotgun (WGS) entry which is preliminary data.</text>
</comment>
<evidence type="ECO:0000313" key="1">
    <source>
        <dbReference type="EMBL" id="MCM2534646.1"/>
    </source>
</evidence>
<name>A0ABT0WE99_9BACI</name>
<organism evidence="1 2">
    <name type="scientific">Neobacillus pocheonensis</name>
    <dbReference type="NCBI Taxonomy" id="363869"/>
    <lineage>
        <taxon>Bacteria</taxon>
        <taxon>Bacillati</taxon>
        <taxon>Bacillota</taxon>
        <taxon>Bacilli</taxon>
        <taxon>Bacillales</taxon>
        <taxon>Bacillaceae</taxon>
        <taxon>Neobacillus</taxon>
    </lineage>
</organism>
<evidence type="ECO:0000313" key="2">
    <source>
        <dbReference type="Proteomes" id="UP001523262"/>
    </source>
</evidence>
<sequence>MRNDSIERSVNDSMLYMAEYILQMIEESKKQNELDMKKIIDEKLKNLQMNFMSNEAREEAEYELYYTFIKMQRPDQFDNKGDYVESFPLNNYNGIFQIIDINGQFFGVYKKESKEAHKVTRGFQSKEEVLLNTFGTSDFERFRGESLFLTKEGMAFCLKDNKQFRLNLVKPFRALSLYENMEQARSFIVKDELKKDTNISLQALLRTLEEFRIPSDLIGKTVTINSIFKDNEGVYITFEENQKKQDIRLPDLEEKWLERLRDNPKMKVALDELIMDSRSIGEGFLAYYGIEINKEFQIMQHDFDVISNKEGSYIGKLSGAGTVKKLSPYFSEKEAIQQLVNMNNFIHIEKQKERFVNNEVDLYIEFMESRKI</sequence>
<proteinExistence type="predicted"/>
<protein>
    <submittedName>
        <fullName evidence="1">Uncharacterized protein</fullName>
    </submittedName>
</protein>
<dbReference type="EMBL" id="JAMQCR010000002">
    <property type="protein sequence ID" value="MCM2534646.1"/>
    <property type="molecule type" value="Genomic_DNA"/>
</dbReference>
<accession>A0ABT0WE99</accession>
<gene>
    <name evidence="1" type="ORF">NDK43_22735</name>
</gene>